<dbReference type="InterPro" id="IPR009057">
    <property type="entry name" value="Homeodomain-like_sf"/>
</dbReference>
<dbReference type="GO" id="GO:0004803">
    <property type="term" value="F:transposase activity"/>
    <property type="evidence" value="ECO:0007669"/>
    <property type="project" value="InterPro"/>
</dbReference>
<evidence type="ECO:0000256" key="1">
    <source>
        <dbReference type="SAM" id="Coils"/>
    </source>
</evidence>
<feature type="coiled-coil region" evidence="1">
    <location>
        <begin position="65"/>
        <end position="92"/>
    </location>
</feature>
<organism evidence="2 3">
    <name type="scientific">Hydrogenispora ethanolica</name>
    <dbReference type="NCBI Taxonomy" id="1082276"/>
    <lineage>
        <taxon>Bacteria</taxon>
        <taxon>Bacillati</taxon>
        <taxon>Bacillota</taxon>
        <taxon>Hydrogenispora</taxon>
    </lineage>
</organism>
<dbReference type="SUPFAM" id="SSF46689">
    <property type="entry name" value="Homeodomain-like"/>
    <property type="match status" value="1"/>
</dbReference>
<keyword evidence="3" id="KW-1185">Reference proteome</keyword>
<reference evidence="2 3" key="1">
    <citation type="submission" date="2019-03" db="EMBL/GenBank/DDBJ databases">
        <title>Genomic Encyclopedia of Type Strains, Phase IV (KMG-IV): sequencing the most valuable type-strain genomes for metagenomic binning, comparative biology and taxonomic classification.</title>
        <authorList>
            <person name="Goeker M."/>
        </authorList>
    </citation>
    <scope>NUCLEOTIDE SEQUENCE [LARGE SCALE GENOMIC DNA]</scope>
    <source>
        <strain evidence="2 3">LX-B</strain>
    </source>
</reference>
<dbReference type="Proteomes" id="UP000295008">
    <property type="component" value="Unassembled WGS sequence"/>
</dbReference>
<sequence length="101" mass="11651">MVKERKVYSKEFKEQAVILSETSGKAVSKIAEDLGIRENLLWRWKKEKRLAGANSFPGNGNRQAGSDLEEEIRRLKQELHLVQMERDILKKAVAIFSQPQK</sequence>
<evidence type="ECO:0000313" key="3">
    <source>
        <dbReference type="Proteomes" id="UP000295008"/>
    </source>
</evidence>
<accession>A0A4R1RC34</accession>
<proteinExistence type="predicted"/>
<gene>
    <name evidence="2" type="ORF">EDC14_102193</name>
</gene>
<dbReference type="AlphaFoldDB" id="A0A4R1RC34"/>
<evidence type="ECO:0000313" key="2">
    <source>
        <dbReference type="EMBL" id="TCL63375.1"/>
    </source>
</evidence>
<name>A0A4R1RC34_HYDET</name>
<dbReference type="InterPro" id="IPR002514">
    <property type="entry name" value="Transposase_8"/>
</dbReference>
<comment type="caution">
    <text evidence="2">The sequence shown here is derived from an EMBL/GenBank/DDBJ whole genome shotgun (WGS) entry which is preliminary data.</text>
</comment>
<dbReference type="EMBL" id="SLUN01000021">
    <property type="protein sequence ID" value="TCL63375.1"/>
    <property type="molecule type" value="Genomic_DNA"/>
</dbReference>
<protein>
    <submittedName>
        <fullName evidence="2">Transposase</fullName>
    </submittedName>
</protein>
<dbReference type="GO" id="GO:0003677">
    <property type="term" value="F:DNA binding"/>
    <property type="evidence" value="ECO:0007669"/>
    <property type="project" value="InterPro"/>
</dbReference>
<keyword evidence="1" id="KW-0175">Coiled coil</keyword>
<dbReference type="Gene3D" id="1.10.10.60">
    <property type="entry name" value="Homeodomain-like"/>
    <property type="match status" value="1"/>
</dbReference>
<dbReference type="GO" id="GO:0006313">
    <property type="term" value="P:DNA transposition"/>
    <property type="evidence" value="ECO:0007669"/>
    <property type="project" value="InterPro"/>
</dbReference>
<dbReference type="Pfam" id="PF01527">
    <property type="entry name" value="HTH_Tnp_1"/>
    <property type="match status" value="1"/>
</dbReference>